<name>A0A8J3WVK9_9ACTN</name>
<comment type="caution">
    <text evidence="1">The sequence shown here is derived from an EMBL/GenBank/DDBJ whole genome shotgun (WGS) entry which is preliminary data.</text>
</comment>
<sequence>MAEVWSDEELLARLAVALAAAKDVPPEFVAAARAAFTMDDIDIELAQLVHDSHLSAEPQSLTRAEPASLRTLTFVSAGLTIELEVTGLQLLGQLVPPQEAEVHVQERSGQDAVRTTDKVGFFTIQPIPAEPFRLHCRTPGGLNVLTTWITL</sequence>
<proteinExistence type="predicted"/>
<accession>A0A8J3WVK9</accession>
<protein>
    <submittedName>
        <fullName evidence="1">Uncharacterized protein</fullName>
    </submittedName>
</protein>
<evidence type="ECO:0000313" key="1">
    <source>
        <dbReference type="EMBL" id="GII00997.1"/>
    </source>
</evidence>
<dbReference type="EMBL" id="BOOK01000020">
    <property type="protein sequence ID" value="GII00997.1"/>
    <property type="molecule type" value="Genomic_DNA"/>
</dbReference>
<evidence type="ECO:0000313" key="2">
    <source>
        <dbReference type="Proteomes" id="UP000634476"/>
    </source>
</evidence>
<reference evidence="1" key="1">
    <citation type="submission" date="2021-01" db="EMBL/GenBank/DDBJ databases">
        <title>Whole genome shotgun sequence of Planobispora takensis NBRC 109077.</title>
        <authorList>
            <person name="Komaki H."/>
            <person name="Tamura T."/>
        </authorList>
    </citation>
    <scope>NUCLEOTIDE SEQUENCE</scope>
    <source>
        <strain evidence="1">NBRC 109077</strain>
    </source>
</reference>
<dbReference type="AlphaFoldDB" id="A0A8J3WVK9"/>
<organism evidence="1 2">
    <name type="scientific">Planobispora takensis</name>
    <dbReference type="NCBI Taxonomy" id="1367882"/>
    <lineage>
        <taxon>Bacteria</taxon>
        <taxon>Bacillati</taxon>
        <taxon>Actinomycetota</taxon>
        <taxon>Actinomycetes</taxon>
        <taxon>Streptosporangiales</taxon>
        <taxon>Streptosporangiaceae</taxon>
        <taxon>Planobispora</taxon>
    </lineage>
</organism>
<keyword evidence="2" id="KW-1185">Reference proteome</keyword>
<dbReference type="Proteomes" id="UP000634476">
    <property type="component" value="Unassembled WGS sequence"/>
</dbReference>
<dbReference type="RefSeq" id="WP_203875388.1">
    <property type="nucleotide sequence ID" value="NZ_BOOK01000020.1"/>
</dbReference>
<gene>
    <name evidence="1" type="ORF">Pta02_30050</name>
</gene>